<feature type="domain" description="C2H2-type" evidence="13">
    <location>
        <begin position="169"/>
        <end position="196"/>
    </location>
</feature>
<feature type="domain" description="C2H2-type" evidence="13">
    <location>
        <begin position="635"/>
        <end position="662"/>
    </location>
</feature>
<reference evidence="14 15" key="1">
    <citation type="submission" date="2024-02" db="EMBL/GenBank/DDBJ databases">
        <title>Chromosome-scale genome assembly of the rough periwinkle Littorina saxatilis.</title>
        <authorList>
            <person name="De Jode A."/>
            <person name="Faria R."/>
            <person name="Formenti G."/>
            <person name="Sims Y."/>
            <person name="Smith T.P."/>
            <person name="Tracey A."/>
            <person name="Wood J.M.D."/>
            <person name="Zagrodzka Z.B."/>
            <person name="Johannesson K."/>
            <person name="Butlin R.K."/>
            <person name="Leder E.H."/>
        </authorList>
    </citation>
    <scope>NUCLEOTIDE SEQUENCE [LARGE SCALE GENOMIC DNA]</scope>
    <source>
        <strain evidence="14">Snail1</strain>
        <tissue evidence="14">Muscle</tissue>
    </source>
</reference>
<dbReference type="EMBL" id="JBAMIC010000019">
    <property type="protein sequence ID" value="KAK7094047.1"/>
    <property type="molecule type" value="Genomic_DNA"/>
</dbReference>
<feature type="compositionally biased region" description="Basic residues" evidence="12">
    <location>
        <begin position="597"/>
        <end position="608"/>
    </location>
</feature>
<dbReference type="GO" id="GO:0001227">
    <property type="term" value="F:DNA-binding transcription repressor activity, RNA polymerase II-specific"/>
    <property type="evidence" value="ECO:0007669"/>
    <property type="project" value="TreeGrafter"/>
</dbReference>
<feature type="compositionally biased region" description="Polar residues" evidence="12">
    <location>
        <begin position="297"/>
        <end position="313"/>
    </location>
</feature>
<evidence type="ECO:0000256" key="4">
    <source>
        <dbReference type="ARBA" id="ARBA00022737"/>
    </source>
</evidence>
<dbReference type="PANTHER" id="PTHR24399">
    <property type="entry name" value="ZINC FINGER AND BTB DOMAIN-CONTAINING"/>
    <property type="match status" value="1"/>
</dbReference>
<evidence type="ECO:0000256" key="7">
    <source>
        <dbReference type="ARBA" id="ARBA00023015"/>
    </source>
</evidence>
<keyword evidence="6" id="KW-0862">Zinc</keyword>
<accession>A0AAN9AVY2</accession>
<evidence type="ECO:0000256" key="2">
    <source>
        <dbReference type="ARBA" id="ARBA00006991"/>
    </source>
</evidence>
<evidence type="ECO:0000256" key="8">
    <source>
        <dbReference type="ARBA" id="ARBA00023125"/>
    </source>
</evidence>
<dbReference type="FunFam" id="3.30.160.60:FF:000150">
    <property type="entry name" value="Mds1 and evi1 complex locus protein"/>
    <property type="match status" value="1"/>
</dbReference>
<keyword evidence="3" id="KW-0479">Metal-binding</keyword>
<feature type="compositionally biased region" description="Low complexity" evidence="12">
    <location>
        <begin position="375"/>
        <end position="384"/>
    </location>
</feature>
<keyword evidence="8" id="KW-0238">DNA-binding</keyword>
<dbReference type="Proteomes" id="UP001374579">
    <property type="component" value="Unassembled WGS sequence"/>
</dbReference>
<feature type="region of interest" description="Disordered" evidence="12">
    <location>
        <begin position="711"/>
        <end position="730"/>
    </location>
</feature>
<dbReference type="FunFam" id="3.30.160.60:FF:000620">
    <property type="entry name" value="Zinc finger protein 263"/>
    <property type="match status" value="1"/>
</dbReference>
<evidence type="ECO:0000313" key="15">
    <source>
        <dbReference type="Proteomes" id="UP001374579"/>
    </source>
</evidence>
<gene>
    <name evidence="14" type="ORF">V1264_007721</name>
</gene>
<feature type="compositionally biased region" description="Basic and acidic residues" evidence="12">
    <location>
        <begin position="468"/>
        <end position="479"/>
    </location>
</feature>
<dbReference type="FunFam" id="3.30.160.60:FF:000126">
    <property type="entry name" value="Mds1 and evi1 complex locus protein"/>
    <property type="match status" value="1"/>
</dbReference>
<sequence length="900" mass="99717">MLTCSFTCLDVPENQTYPCGDCGELLKSKVARRRHQTYACPKSQNYLMRMTLDTSQDRFVDSDGKSMDSDTSGLEQESGLEGEFKCNECPKSFQWKSNLVRHQVTHDEDRRYPCENCDKVFTDPSNLQRHIRSQHVGARCHACTECGKTFATSSGLKQHQHIHSSIKPFQCEVCLKAYTQFSNLCRHKRMHADCRQQIKCKDCGQAFSTVTSLSKHKRFCEGALRSGMRLCYTQDKLNPMALSPGAQHPPGFNPAYMNLYGPRPFHPFFPPLGGAAFPTFQPGLPHGMLGPASISPSSVSLGSNGFTAESSLSGEKGSRASPTSEDDEKAMKGRNDLSDGSGNERDFRSGSEEEQEHSPSKKMKREPGEISPTYRSSFPLSMSSPLKLPLRPSLLPSSLMKSHTGPRILDIPFDLSRGSGRPEITKTPPVSHANRKTPSPKSSPSSSSAGDAPLDLSVTKKASSSSESKPERLSPESSKKSLTHVFGKVKSPVVPEPKYVFPTSSAPYPFPSPTSLVESMLRMDKEKQMSLSQSYQQDIAKFMFPRFPLPPGLPGSVFPALNPLSMLRPDLDKTLNNPLLKMDKSGGLGRGEGQPQNHHHHHHHHPHHPFPFGSPAVSSSPGAGGPSNNKLKERYSCKFCGKIFPRSANLTRHLRTHTGEQPYKCKYCERSFSISSNLQRHVRNIHNKEKPFRCPICDRSFGQQTNLDRHLKKHEQEGPNVSDSPTPDMEQKDDVAYYSEIRSFLSKTLDPTGDPSSSLSLATPSDALDTPHRDLSDVEDEKESDLTIVDDVEDEEDDLPLSDEADVELDPEEDEEMEADSFQEELNLTVPRAEKAEASSSLAEIVSNNKAEVKDDDKVEVNGVSEKEKEEGAQAEEDVSESKEDFEVEVSLRSPVACST</sequence>
<name>A0AAN9AVY2_9CAEN</name>
<feature type="region of interest" description="Disordered" evidence="12">
    <location>
        <begin position="297"/>
        <end position="384"/>
    </location>
</feature>
<comment type="caution">
    <text evidence="14">The sequence shown here is derived from an EMBL/GenBank/DDBJ whole genome shotgun (WGS) entry which is preliminary data.</text>
</comment>
<feature type="region of interest" description="Disordered" evidence="12">
    <location>
        <begin position="577"/>
        <end position="628"/>
    </location>
</feature>
<dbReference type="GO" id="GO:0000978">
    <property type="term" value="F:RNA polymerase II cis-regulatory region sequence-specific DNA binding"/>
    <property type="evidence" value="ECO:0007669"/>
    <property type="project" value="TreeGrafter"/>
</dbReference>
<evidence type="ECO:0000256" key="12">
    <source>
        <dbReference type="SAM" id="MobiDB-lite"/>
    </source>
</evidence>
<dbReference type="FunFam" id="3.30.160.60:FF:000929">
    <property type="entry name" value="Uncharacterized protein, isoform B"/>
    <property type="match status" value="1"/>
</dbReference>
<dbReference type="PROSITE" id="PS00028">
    <property type="entry name" value="ZINC_FINGER_C2H2_1"/>
    <property type="match status" value="7"/>
</dbReference>
<feature type="region of interest" description="Disordered" evidence="12">
    <location>
        <begin position="847"/>
        <end position="900"/>
    </location>
</feature>
<dbReference type="Pfam" id="PF00096">
    <property type="entry name" value="zf-C2H2"/>
    <property type="match status" value="8"/>
</dbReference>
<dbReference type="FunFam" id="3.30.160.60:FF:000159">
    <property type="entry name" value="Mds1 and evi1 complex locus protein"/>
    <property type="match status" value="1"/>
</dbReference>
<feature type="region of interest" description="Disordered" evidence="12">
    <location>
        <begin position="399"/>
        <end position="481"/>
    </location>
</feature>
<evidence type="ECO:0000313" key="14">
    <source>
        <dbReference type="EMBL" id="KAK7094047.1"/>
    </source>
</evidence>
<evidence type="ECO:0000256" key="10">
    <source>
        <dbReference type="ARBA" id="ARBA00023242"/>
    </source>
</evidence>
<keyword evidence="5 11" id="KW-0863">Zinc-finger</keyword>
<evidence type="ECO:0000256" key="9">
    <source>
        <dbReference type="ARBA" id="ARBA00023163"/>
    </source>
</evidence>
<comment type="subcellular location">
    <subcellularLocation>
        <location evidence="1">Nucleus</location>
    </subcellularLocation>
</comment>
<feature type="domain" description="C2H2-type" evidence="13">
    <location>
        <begin position="198"/>
        <end position="230"/>
    </location>
</feature>
<proteinExistence type="inferred from homology"/>
<keyword evidence="4" id="KW-0677">Repeat</keyword>
<dbReference type="AlphaFoldDB" id="A0AAN9AVY2"/>
<evidence type="ECO:0000256" key="3">
    <source>
        <dbReference type="ARBA" id="ARBA00022723"/>
    </source>
</evidence>
<feature type="domain" description="C2H2-type" evidence="13">
    <location>
        <begin position="141"/>
        <end position="168"/>
    </location>
</feature>
<feature type="compositionally biased region" description="Basic and acidic residues" evidence="12">
    <location>
        <begin position="329"/>
        <end position="359"/>
    </location>
</feature>
<feature type="domain" description="C2H2-type" evidence="13">
    <location>
        <begin position="112"/>
        <end position="140"/>
    </location>
</feature>
<evidence type="ECO:0000256" key="11">
    <source>
        <dbReference type="PROSITE-ProRule" id="PRU00042"/>
    </source>
</evidence>
<keyword evidence="7" id="KW-0805">Transcription regulation</keyword>
<feature type="compositionally biased region" description="Basic and acidic residues" evidence="12">
    <location>
        <begin position="851"/>
        <end position="872"/>
    </location>
</feature>
<evidence type="ECO:0000256" key="1">
    <source>
        <dbReference type="ARBA" id="ARBA00004123"/>
    </source>
</evidence>
<dbReference type="GO" id="GO:0008270">
    <property type="term" value="F:zinc ion binding"/>
    <property type="evidence" value="ECO:0007669"/>
    <property type="project" value="UniProtKB-KW"/>
</dbReference>
<dbReference type="GO" id="GO:0005654">
    <property type="term" value="C:nucleoplasm"/>
    <property type="evidence" value="ECO:0007669"/>
    <property type="project" value="TreeGrafter"/>
</dbReference>
<evidence type="ECO:0000256" key="6">
    <source>
        <dbReference type="ARBA" id="ARBA00022833"/>
    </source>
</evidence>
<dbReference type="PROSITE" id="PS50157">
    <property type="entry name" value="ZINC_FINGER_C2H2_2"/>
    <property type="match status" value="8"/>
</dbReference>
<dbReference type="PANTHER" id="PTHR24399:SF54">
    <property type="entry name" value="GASTRULA ZINC FINGER PROTEIN XLCGF26.1-LIKE-RELATED"/>
    <property type="match status" value="1"/>
</dbReference>
<keyword evidence="10" id="KW-0539">Nucleus</keyword>
<dbReference type="InterPro" id="IPR013087">
    <property type="entry name" value="Znf_C2H2_type"/>
</dbReference>
<feature type="domain" description="C2H2-type" evidence="13">
    <location>
        <begin position="84"/>
        <end position="111"/>
    </location>
</feature>
<dbReference type="SUPFAM" id="SSF57667">
    <property type="entry name" value="beta-beta-alpha zinc fingers"/>
    <property type="match status" value="5"/>
</dbReference>
<feature type="compositionally biased region" description="Low complexity" evidence="12">
    <location>
        <begin position="610"/>
        <end position="621"/>
    </location>
</feature>
<protein>
    <recommendedName>
        <fullName evidence="13">C2H2-type domain-containing protein</fullName>
    </recommendedName>
</protein>
<dbReference type="InterPro" id="IPR036236">
    <property type="entry name" value="Znf_C2H2_sf"/>
</dbReference>
<feature type="domain" description="C2H2-type" evidence="13">
    <location>
        <begin position="663"/>
        <end position="691"/>
    </location>
</feature>
<feature type="compositionally biased region" description="Low complexity" evidence="12">
    <location>
        <begin position="439"/>
        <end position="448"/>
    </location>
</feature>
<feature type="compositionally biased region" description="Acidic residues" evidence="12">
    <location>
        <begin position="777"/>
        <end position="821"/>
    </location>
</feature>
<dbReference type="SMART" id="SM00355">
    <property type="entry name" value="ZnF_C2H2"/>
    <property type="match status" value="9"/>
</dbReference>
<keyword evidence="15" id="KW-1185">Reference proteome</keyword>
<organism evidence="14 15">
    <name type="scientific">Littorina saxatilis</name>
    <dbReference type="NCBI Taxonomy" id="31220"/>
    <lineage>
        <taxon>Eukaryota</taxon>
        <taxon>Metazoa</taxon>
        <taxon>Spiralia</taxon>
        <taxon>Lophotrochozoa</taxon>
        <taxon>Mollusca</taxon>
        <taxon>Gastropoda</taxon>
        <taxon>Caenogastropoda</taxon>
        <taxon>Littorinimorpha</taxon>
        <taxon>Littorinoidea</taxon>
        <taxon>Littorinidae</taxon>
        <taxon>Littorina</taxon>
    </lineage>
</organism>
<dbReference type="FunFam" id="3.30.160.60:FF:000112">
    <property type="entry name" value="Mds1 and evi1 complex locus protein"/>
    <property type="match status" value="1"/>
</dbReference>
<feature type="region of interest" description="Disordered" evidence="12">
    <location>
        <begin position="748"/>
        <end position="821"/>
    </location>
</feature>
<evidence type="ECO:0000259" key="13">
    <source>
        <dbReference type="PROSITE" id="PS50157"/>
    </source>
</evidence>
<dbReference type="Gene3D" id="3.30.160.60">
    <property type="entry name" value="Classic Zinc Finger"/>
    <property type="match status" value="7"/>
</dbReference>
<feature type="domain" description="C2H2-type" evidence="13">
    <location>
        <begin position="692"/>
        <end position="719"/>
    </location>
</feature>
<feature type="compositionally biased region" description="Polar residues" evidence="12">
    <location>
        <begin position="754"/>
        <end position="763"/>
    </location>
</feature>
<keyword evidence="9" id="KW-0804">Transcription</keyword>
<comment type="similarity">
    <text evidence="2">Belongs to the krueppel C2H2-type zinc-finger protein family.</text>
</comment>
<evidence type="ECO:0000256" key="5">
    <source>
        <dbReference type="ARBA" id="ARBA00022771"/>
    </source>
</evidence>